<keyword evidence="2" id="KW-0812">Transmembrane</keyword>
<proteinExistence type="predicted"/>
<dbReference type="EMBL" id="CP136894">
    <property type="protein sequence ID" value="WOL06801.1"/>
    <property type="molecule type" value="Genomic_DNA"/>
</dbReference>
<dbReference type="GO" id="GO:0005635">
    <property type="term" value="C:nuclear envelope"/>
    <property type="evidence" value="ECO:0007669"/>
    <property type="project" value="UniProtKB-ARBA"/>
</dbReference>
<dbReference type="PANTHER" id="PTHR12911">
    <property type="entry name" value="SAD1/UNC-84-LIKE PROTEIN-RELATED"/>
    <property type="match status" value="1"/>
</dbReference>
<dbReference type="InterPro" id="IPR012919">
    <property type="entry name" value="SUN_dom"/>
</dbReference>
<dbReference type="Proteomes" id="UP001327560">
    <property type="component" value="Chromosome 5"/>
</dbReference>
<feature type="domain" description="SUN" evidence="5">
    <location>
        <begin position="285"/>
        <end position="452"/>
    </location>
</feature>
<evidence type="ECO:0000256" key="1">
    <source>
        <dbReference type="ARBA" id="ARBA00004370"/>
    </source>
</evidence>
<evidence type="ECO:0000313" key="7">
    <source>
        <dbReference type="Proteomes" id="UP001327560"/>
    </source>
</evidence>
<dbReference type="PANTHER" id="PTHR12911:SF8">
    <property type="entry name" value="KLAROID PROTEIN-RELATED"/>
    <property type="match status" value="1"/>
</dbReference>
<gene>
    <name evidence="6" type="ORF">Cni_G15535</name>
</gene>
<dbReference type="AlphaFoldDB" id="A0AAQ3QBP2"/>
<evidence type="ECO:0000256" key="3">
    <source>
        <dbReference type="ARBA" id="ARBA00022989"/>
    </source>
</evidence>
<organism evidence="6 7">
    <name type="scientific">Canna indica</name>
    <name type="common">Indian-shot</name>
    <dbReference type="NCBI Taxonomy" id="4628"/>
    <lineage>
        <taxon>Eukaryota</taxon>
        <taxon>Viridiplantae</taxon>
        <taxon>Streptophyta</taxon>
        <taxon>Embryophyta</taxon>
        <taxon>Tracheophyta</taxon>
        <taxon>Spermatophyta</taxon>
        <taxon>Magnoliopsida</taxon>
        <taxon>Liliopsida</taxon>
        <taxon>Zingiberales</taxon>
        <taxon>Cannaceae</taxon>
        <taxon>Canna</taxon>
    </lineage>
</organism>
<dbReference type="InterPro" id="IPR045119">
    <property type="entry name" value="SUN1-5"/>
</dbReference>
<evidence type="ECO:0000259" key="5">
    <source>
        <dbReference type="PROSITE" id="PS51469"/>
    </source>
</evidence>
<protein>
    <recommendedName>
        <fullName evidence="5">SUN domain-containing protein</fullName>
    </recommendedName>
</protein>
<accession>A0AAQ3QBP2</accession>
<keyword evidence="4" id="KW-0472">Membrane</keyword>
<dbReference type="GO" id="GO:0016020">
    <property type="term" value="C:membrane"/>
    <property type="evidence" value="ECO:0007669"/>
    <property type="project" value="UniProtKB-SubCell"/>
</dbReference>
<dbReference type="Pfam" id="PF07738">
    <property type="entry name" value="Sad1_UNC"/>
    <property type="match status" value="1"/>
</dbReference>
<keyword evidence="3" id="KW-1133">Transmembrane helix</keyword>
<evidence type="ECO:0000313" key="6">
    <source>
        <dbReference type="EMBL" id="WOL06801.1"/>
    </source>
</evidence>
<comment type="subcellular location">
    <subcellularLocation>
        <location evidence="1">Membrane</location>
    </subcellularLocation>
</comment>
<evidence type="ECO:0000256" key="2">
    <source>
        <dbReference type="ARBA" id="ARBA00022692"/>
    </source>
</evidence>
<dbReference type="PROSITE" id="PS51469">
    <property type="entry name" value="SUN"/>
    <property type="match status" value="1"/>
</dbReference>
<keyword evidence="7" id="KW-1185">Reference proteome</keyword>
<sequence length="462" mass="51414">MSASTAVAVVAAPVADNGASLSSDANAKPDARRRVAVMVEKQTSTDGGTNRIVNEKDLNHTLKGGSMIEKTNNCLNLKKGLIARSNISPRRKKALPKTEKPKSQTVLGILVKNFLLLASLLWLGQTIWRWCYNIGENDSSPFTTLDYERRISEVEASLKKSAEKLQIQLDVVDKKIESEISIVTKELLKKTEEKGALFQDELKKLEDRTVYLGKSLSALKDTDLLSKEEFEKLLNELKESKSIDDSNINLHLDKIRILARDIVHKEIEKHAADGLGRVDYALASGGAKVVRHSEPYSFEQGNSWFTTKGRNGVHTSAHKMLEPSYGEPGHCFPLQGRSGFVEIRLRTGIIPKAITLEHVAKSVAYDRSSAPKDCRVSAWFESHEEDSSPDYVKKIFMLTEFSYDLDKSNAQTFNIVTGETGLVNMVRLDFISNHGNSAVTCIYRFRVHGYEPSSPAAMELQA</sequence>
<name>A0AAQ3QBP2_9LILI</name>
<evidence type="ECO:0000256" key="4">
    <source>
        <dbReference type="ARBA" id="ARBA00023136"/>
    </source>
</evidence>
<dbReference type="GO" id="GO:0043495">
    <property type="term" value="F:protein-membrane adaptor activity"/>
    <property type="evidence" value="ECO:0007669"/>
    <property type="project" value="TreeGrafter"/>
</dbReference>
<dbReference type="Gene3D" id="2.60.120.260">
    <property type="entry name" value="Galactose-binding domain-like"/>
    <property type="match status" value="1"/>
</dbReference>
<reference evidence="6 7" key="1">
    <citation type="submission" date="2023-10" db="EMBL/GenBank/DDBJ databases">
        <title>Chromosome-scale genome assembly provides insights into flower coloration mechanisms of Canna indica.</title>
        <authorList>
            <person name="Li C."/>
        </authorList>
    </citation>
    <scope>NUCLEOTIDE SEQUENCE [LARGE SCALE GENOMIC DNA]</scope>
    <source>
        <tissue evidence="6">Flower</tissue>
    </source>
</reference>